<keyword evidence="2" id="KW-0479">Metal-binding</keyword>
<dbReference type="InterPro" id="IPR050182">
    <property type="entry name" value="Cytochrome_P450_fam2"/>
</dbReference>
<dbReference type="InterPro" id="IPR036396">
    <property type="entry name" value="Cyt_P450_sf"/>
</dbReference>
<dbReference type="GO" id="GO:0006082">
    <property type="term" value="P:organic acid metabolic process"/>
    <property type="evidence" value="ECO:0007669"/>
    <property type="project" value="TreeGrafter"/>
</dbReference>
<evidence type="ECO:0000256" key="2">
    <source>
        <dbReference type="ARBA" id="ARBA00022723"/>
    </source>
</evidence>
<comment type="caution">
    <text evidence="5">The sequence shown here is derived from an EMBL/GenBank/DDBJ whole genome shotgun (WGS) entry which is preliminary data.</text>
</comment>
<dbReference type="GO" id="GO:0005737">
    <property type="term" value="C:cytoplasm"/>
    <property type="evidence" value="ECO:0007669"/>
    <property type="project" value="TreeGrafter"/>
</dbReference>
<dbReference type="EMBL" id="SEYY01021800">
    <property type="protein sequence ID" value="KAB7496054.1"/>
    <property type="molecule type" value="Genomic_DNA"/>
</dbReference>
<keyword evidence="3" id="KW-0408">Iron</keyword>
<gene>
    <name evidence="5" type="ORF">Anas_09015</name>
</gene>
<keyword evidence="4" id="KW-0560">Oxidoreductase</keyword>
<dbReference type="AlphaFoldDB" id="A0A5N5SPM3"/>
<reference evidence="5 6" key="1">
    <citation type="journal article" date="2019" name="PLoS Biol.">
        <title>Sex chromosomes control vertical transmission of feminizing Wolbachia symbionts in an isopod.</title>
        <authorList>
            <person name="Becking T."/>
            <person name="Chebbi M.A."/>
            <person name="Giraud I."/>
            <person name="Moumen B."/>
            <person name="Laverre T."/>
            <person name="Caubet Y."/>
            <person name="Peccoud J."/>
            <person name="Gilbert C."/>
            <person name="Cordaux R."/>
        </authorList>
    </citation>
    <scope>NUCLEOTIDE SEQUENCE [LARGE SCALE GENOMIC DNA]</scope>
    <source>
        <strain evidence="5">ANa2</strain>
        <tissue evidence="5">Whole body excluding digestive tract and cuticle</tissue>
    </source>
</reference>
<dbReference type="GO" id="GO:0008395">
    <property type="term" value="F:steroid hydroxylase activity"/>
    <property type="evidence" value="ECO:0007669"/>
    <property type="project" value="TreeGrafter"/>
</dbReference>
<dbReference type="Gene3D" id="1.10.630.10">
    <property type="entry name" value="Cytochrome P450"/>
    <property type="match status" value="1"/>
</dbReference>
<dbReference type="InterPro" id="IPR001128">
    <property type="entry name" value="Cyt_P450"/>
</dbReference>
<dbReference type="GO" id="GO:0016712">
    <property type="term" value="F:oxidoreductase activity, acting on paired donors, with incorporation or reduction of molecular oxygen, reduced flavin or flavoprotein as one donor, and incorporation of one atom of oxygen"/>
    <property type="evidence" value="ECO:0007669"/>
    <property type="project" value="TreeGrafter"/>
</dbReference>
<dbReference type="GO" id="GO:0020037">
    <property type="term" value="F:heme binding"/>
    <property type="evidence" value="ECO:0007669"/>
    <property type="project" value="InterPro"/>
</dbReference>
<dbReference type="GO" id="GO:0005506">
    <property type="term" value="F:iron ion binding"/>
    <property type="evidence" value="ECO:0007669"/>
    <property type="project" value="InterPro"/>
</dbReference>
<dbReference type="PANTHER" id="PTHR24300:SF403">
    <property type="entry name" value="CYTOCHROME P450 306A1"/>
    <property type="match status" value="1"/>
</dbReference>
<dbReference type="Pfam" id="PF00067">
    <property type="entry name" value="p450"/>
    <property type="match status" value="1"/>
</dbReference>
<name>A0A5N5SPM3_9CRUS</name>
<organism evidence="5 6">
    <name type="scientific">Armadillidium nasatum</name>
    <dbReference type="NCBI Taxonomy" id="96803"/>
    <lineage>
        <taxon>Eukaryota</taxon>
        <taxon>Metazoa</taxon>
        <taxon>Ecdysozoa</taxon>
        <taxon>Arthropoda</taxon>
        <taxon>Crustacea</taxon>
        <taxon>Multicrustacea</taxon>
        <taxon>Malacostraca</taxon>
        <taxon>Eumalacostraca</taxon>
        <taxon>Peracarida</taxon>
        <taxon>Isopoda</taxon>
        <taxon>Oniscidea</taxon>
        <taxon>Crinocheta</taxon>
        <taxon>Armadillidiidae</taxon>
        <taxon>Armadillidium</taxon>
    </lineage>
</organism>
<accession>A0A5N5SPM3</accession>
<evidence type="ECO:0000256" key="4">
    <source>
        <dbReference type="ARBA" id="ARBA00023033"/>
    </source>
</evidence>
<keyword evidence="4" id="KW-0503">Monooxygenase</keyword>
<dbReference type="OrthoDB" id="6380541at2759"/>
<evidence type="ECO:0000313" key="5">
    <source>
        <dbReference type="EMBL" id="KAB7496054.1"/>
    </source>
</evidence>
<protein>
    <submittedName>
        <fullName evidence="5">Cytochrome P450 2L1</fullName>
    </submittedName>
</protein>
<dbReference type="SUPFAM" id="SSF48264">
    <property type="entry name" value="Cytochrome P450"/>
    <property type="match status" value="1"/>
</dbReference>
<proteinExistence type="inferred from homology"/>
<evidence type="ECO:0000256" key="1">
    <source>
        <dbReference type="ARBA" id="ARBA00010617"/>
    </source>
</evidence>
<comment type="similarity">
    <text evidence="1">Belongs to the cytochrome P450 family.</text>
</comment>
<sequence>MGSRFLVFLSDYKLIKELFSSQTFANRPDLSTLTLSEDRSVGMVATNGPHWQEIRRFTLRHLRDLGMGKSRILSTVHYEVSELVKEIKKETGKPGPFPRALESRP</sequence>
<dbReference type="Proteomes" id="UP000326759">
    <property type="component" value="Unassembled WGS sequence"/>
</dbReference>
<dbReference type="PANTHER" id="PTHR24300">
    <property type="entry name" value="CYTOCHROME P450 508A4-RELATED"/>
    <property type="match status" value="1"/>
</dbReference>
<dbReference type="GO" id="GO:0006805">
    <property type="term" value="P:xenobiotic metabolic process"/>
    <property type="evidence" value="ECO:0007669"/>
    <property type="project" value="TreeGrafter"/>
</dbReference>
<evidence type="ECO:0000313" key="6">
    <source>
        <dbReference type="Proteomes" id="UP000326759"/>
    </source>
</evidence>
<keyword evidence="6" id="KW-1185">Reference proteome</keyword>
<evidence type="ECO:0000256" key="3">
    <source>
        <dbReference type="ARBA" id="ARBA00023004"/>
    </source>
</evidence>